<comment type="subcellular location">
    <subcellularLocation>
        <location evidence="12">Cytoplasm</location>
    </subcellularLocation>
</comment>
<dbReference type="InterPro" id="IPR013785">
    <property type="entry name" value="Aldolase_TIM"/>
</dbReference>
<evidence type="ECO:0000256" key="1">
    <source>
        <dbReference type="ARBA" id="ARBA00003294"/>
    </source>
</evidence>
<comment type="catalytic activity">
    <reaction evidence="11 12">
        <text>L-aspartate 4-semialdehyde + pyruvate = (2S,4S)-4-hydroxy-2,3,4,5-tetrahydrodipicolinate + H2O + H(+)</text>
        <dbReference type="Rhea" id="RHEA:34171"/>
        <dbReference type="ChEBI" id="CHEBI:15361"/>
        <dbReference type="ChEBI" id="CHEBI:15377"/>
        <dbReference type="ChEBI" id="CHEBI:15378"/>
        <dbReference type="ChEBI" id="CHEBI:67139"/>
        <dbReference type="ChEBI" id="CHEBI:537519"/>
        <dbReference type="EC" id="4.3.3.7"/>
    </reaction>
</comment>
<dbReference type="PIRSF" id="PIRSF001365">
    <property type="entry name" value="DHDPS"/>
    <property type="match status" value="1"/>
</dbReference>
<dbReference type="EC" id="4.3.3.7" evidence="4 12"/>
<evidence type="ECO:0000256" key="7">
    <source>
        <dbReference type="ARBA" id="ARBA00022915"/>
    </source>
</evidence>
<feature type="site" description="Part of a proton relay during catalysis" evidence="12">
    <location>
        <position position="45"/>
    </location>
</feature>
<keyword evidence="9 12" id="KW-0456">Lyase</keyword>
<proteinExistence type="inferred from homology"/>
<dbReference type="SUPFAM" id="SSF51569">
    <property type="entry name" value="Aldolase"/>
    <property type="match status" value="1"/>
</dbReference>
<comment type="pathway">
    <text evidence="2 12">Amino-acid biosynthesis; L-lysine biosynthesis via DAP pathway; (S)-tetrahydrodipicolinate from L-aspartate: step 3/4.</text>
</comment>
<feature type="active site" description="Proton donor/acceptor" evidence="12">
    <location>
        <position position="134"/>
    </location>
</feature>
<evidence type="ECO:0000256" key="4">
    <source>
        <dbReference type="ARBA" id="ARBA00012086"/>
    </source>
</evidence>
<evidence type="ECO:0000256" key="8">
    <source>
        <dbReference type="ARBA" id="ARBA00023154"/>
    </source>
</evidence>
<keyword evidence="15" id="KW-1185">Reference proteome</keyword>
<evidence type="ECO:0000256" key="5">
    <source>
        <dbReference type="ARBA" id="ARBA00022490"/>
    </source>
</evidence>
<evidence type="ECO:0000256" key="11">
    <source>
        <dbReference type="ARBA" id="ARBA00047836"/>
    </source>
</evidence>
<dbReference type="Gene3D" id="3.20.20.70">
    <property type="entry name" value="Aldolase class I"/>
    <property type="match status" value="1"/>
</dbReference>
<name>A0ABQ4JEX3_9ACTN</name>
<comment type="function">
    <text evidence="1 12">Catalyzes the condensation of (S)-aspartate-beta-semialdehyde [(S)-ASA] and pyruvate to 4-hydroxy-tetrahydrodipicolinate (HTPA).</text>
</comment>
<comment type="caution">
    <text evidence="14">The sequence shown here is derived from an EMBL/GenBank/DDBJ whole genome shotgun (WGS) entry which is preliminary data.</text>
</comment>
<feature type="binding site" evidence="12">
    <location>
        <position position="46"/>
    </location>
    <ligand>
        <name>pyruvate</name>
        <dbReference type="ChEBI" id="CHEBI:15361"/>
    </ligand>
</feature>
<dbReference type="HAMAP" id="MF_00418">
    <property type="entry name" value="DapA"/>
    <property type="match status" value="1"/>
</dbReference>
<accession>A0ABQ4JEX3</accession>
<evidence type="ECO:0000256" key="12">
    <source>
        <dbReference type="HAMAP-Rule" id="MF_00418"/>
    </source>
</evidence>
<dbReference type="PROSITE" id="PS00666">
    <property type="entry name" value="DHDPS_2"/>
    <property type="match status" value="1"/>
</dbReference>
<dbReference type="Pfam" id="PF00701">
    <property type="entry name" value="DHDPS"/>
    <property type="match status" value="1"/>
</dbReference>
<protein>
    <recommendedName>
        <fullName evidence="4 12">4-hydroxy-tetrahydrodipicolinate synthase</fullName>
        <shortName evidence="12">HTPA synthase</shortName>
        <ecNumber evidence="4 12">4.3.3.7</ecNumber>
    </recommendedName>
</protein>
<comment type="caution">
    <text evidence="12">Was originally thought to be a dihydrodipicolinate synthase (DHDPS), catalyzing the condensation of (S)-aspartate-beta-semialdehyde [(S)-ASA] and pyruvate to dihydrodipicolinate (DHDP). However, it was shown in E.coli that the product of the enzymatic reaction is not dihydrodipicolinate but in fact (4S)-4-hydroxy-2,3,4,5-tetrahydro-(2S)-dipicolinic acid (HTPA), and that the consecutive dehydration reaction leading to DHDP is not spontaneous but catalyzed by DapB.</text>
</comment>
<dbReference type="EMBL" id="BOPC01000054">
    <property type="protein sequence ID" value="GIJ28759.1"/>
    <property type="molecule type" value="Genomic_DNA"/>
</dbReference>
<keyword evidence="8 12" id="KW-0457">Lysine biosynthesis</keyword>
<dbReference type="PANTHER" id="PTHR12128:SF66">
    <property type="entry name" value="4-HYDROXY-2-OXOGLUTARATE ALDOLASE, MITOCHONDRIAL"/>
    <property type="match status" value="1"/>
</dbReference>
<evidence type="ECO:0000256" key="9">
    <source>
        <dbReference type="ARBA" id="ARBA00023239"/>
    </source>
</evidence>
<comment type="similarity">
    <text evidence="3 12 13">Belongs to the DapA family.</text>
</comment>
<feature type="active site" description="Schiff-base intermediate with substrate" evidence="12">
    <location>
        <position position="163"/>
    </location>
</feature>
<evidence type="ECO:0000313" key="15">
    <source>
        <dbReference type="Proteomes" id="UP000653076"/>
    </source>
</evidence>
<organism evidence="14 15">
    <name type="scientific">Micromonospora qiuiae</name>
    <dbReference type="NCBI Taxonomy" id="502268"/>
    <lineage>
        <taxon>Bacteria</taxon>
        <taxon>Bacillati</taxon>
        <taxon>Actinomycetota</taxon>
        <taxon>Actinomycetes</taxon>
        <taxon>Micromonosporales</taxon>
        <taxon>Micromonosporaceae</taxon>
        <taxon>Micromonospora</taxon>
    </lineage>
</organism>
<comment type="subunit">
    <text evidence="12">Homotetramer; dimer of dimers.</text>
</comment>
<dbReference type="NCBIfam" id="TIGR00674">
    <property type="entry name" value="dapA"/>
    <property type="match status" value="1"/>
</dbReference>
<evidence type="ECO:0000256" key="3">
    <source>
        <dbReference type="ARBA" id="ARBA00007592"/>
    </source>
</evidence>
<dbReference type="PANTHER" id="PTHR12128">
    <property type="entry name" value="DIHYDRODIPICOLINATE SYNTHASE"/>
    <property type="match status" value="1"/>
</dbReference>
<dbReference type="CDD" id="cd00950">
    <property type="entry name" value="DHDPS"/>
    <property type="match status" value="1"/>
</dbReference>
<evidence type="ECO:0000256" key="13">
    <source>
        <dbReference type="PIRNR" id="PIRNR001365"/>
    </source>
</evidence>
<evidence type="ECO:0000256" key="2">
    <source>
        <dbReference type="ARBA" id="ARBA00005120"/>
    </source>
</evidence>
<evidence type="ECO:0000256" key="10">
    <source>
        <dbReference type="ARBA" id="ARBA00023270"/>
    </source>
</evidence>
<feature type="binding site" evidence="12">
    <location>
        <position position="205"/>
    </location>
    <ligand>
        <name>pyruvate</name>
        <dbReference type="ChEBI" id="CHEBI:15361"/>
    </ligand>
</feature>
<dbReference type="SMART" id="SM01130">
    <property type="entry name" value="DHDPS"/>
    <property type="match status" value="1"/>
</dbReference>
<dbReference type="InterPro" id="IPR002220">
    <property type="entry name" value="DapA-like"/>
</dbReference>
<dbReference type="InterPro" id="IPR020625">
    <property type="entry name" value="Schiff_base-form_aldolases_AS"/>
</dbReference>
<reference evidence="14 15" key="1">
    <citation type="submission" date="2021-01" db="EMBL/GenBank/DDBJ databases">
        <title>Whole genome shotgun sequence of Verrucosispora qiuiae NBRC 106684.</title>
        <authorList>
            <person name="Komaki H."/>
            <person name="Tamura T."/>
        </authorList>
    </citation>
    <scope>NUCLEOTIDE SEQUENCE [LARGE SCALE GENOMIC DNA]</scope>
    <source>
        <strain evidence="14 15">NBRC 106684</strain>
    </source>
</reference>
<dbReference type="Proteomes" id="UP000653076">
    <property type="component" value="Unassembled WGS sequence"/>
</dbReference>
<keyword evidence="7 12" id="KW-0220">Diaminopimelate biosynthesis</keyword>
<feature type="site" description="Part of a proton relay during catalysis" evidence="12">
    <location>
        <position position="108"/>
    </location>
</feature>
<evidence type="ECO:0000256" key="6">
    <source>
        <dbReference type="ARBA" id="ARBA00022605"/>
    </source>
</evidence>
<sequence length="294" mass="31475">MGTMEGLYLPLVTPFHDGHVDLDSLKGLAKHYSSTGVSGFIMLGTTGESPTVEPDEQRAIIETTLDAVGGALPVYVGVSGNATRQVARGIAAFEPLGVAGYLVATPYYNRPSASGMVAHYQALTEETERTVIVYNVPYRTGVNLPNDALFEIVATTRNVRAVKDSTGNIVQSLDLLERAPAELSVLTGEDPLYFTSLANGAAGGILAASHLAVETFVAVTRAMAQQELVRAREAWRRVSPMIPKLFGEANPMPLKYALWRQGLLRSPECRLPLTQVSDGLAATLDEIVASLPHV</sequence>
<dbReference type="PRINTS" id="PR00146">
    <property type="entry name" value="DHPICSNTHASE"/>
</dbReference>
<gene>
    <name evidence="14" type="primary">dapA2_2</name>
    <name evidence="12" type="synonym">dapA</name>
    <name evidence="14" type="ORF">Vqi01_39210</name>
</gene>
<keyword evidence="5 12" id="KW-0963">Cytoplasm</keyword>
<keyword evidence="10 12" id="KW-0704">Schiff base</keyword>
<evidence type="ECO:0000313" key="14">
    <source>
        <dbReference type="EMBL" id="GIJ28759.1"/>
    </source>
</evidence>
<dbReference type="InterPro" id="IPR005263">
    <property type="entry name" value="DapA"/>
</dbReference>
<keyword evidence="6 12" id="KW-0028">Amino-acid biosynthesis</keyword>